<feature type="domain" description="DUF2087" evidence="1">
    <location>
        <begin position="84"/>
        <end position="151"/>
    </location>
</feature>
<name>A0A1H3RZ35_9RHOB</name>
<dbReference type="Pfam" id="PF09860">
    <property type="entry name" value="DUF2087"/>
    <property type="match status" value="1"/>
</dbReference>
<sequence length="169" mass="19161">MPRDAIPILVEDVSLFARSLRSQLSGETTHQTMLNTVARAAGYRNFQHLKAAHGWAEKEAEVPPNLALVRRARARFNPEGLFIGWPAKRSLRTLCLWPIWARLDPKAVLTEREISSVIHGLCTFRDAAGIRREMVGEGMLTRTLDGSEYRRVNRKPDPTQRALIRLVLP</sequence>
<dbReference type="OrthoDB" id="6867569at2"/>
<proteinExistence type="predicted"/>
<gene>
    <name evidence="2" type="ORF">SAMN05444004_11019</name>
</gene>
<protein>
    <recommendedName>
        <fullName evidence="1">DUF2087 domain-containing protein</fullName>
    </recommendedName>
</protein>
<evidence type="ECO:0000259" key="1">
    <source>
        <dbReference type="Pfam" id="PF09860"/>
    </source>
</evidence>
<reference evidence="3" key="1">
    <citation type="submission" date="2016-10" db="EMBL/GenBank/DDBJ databases">
        <authorList>
            <person name="Varghese N."/>
            <person name="Submissions S."/>
        </authorList>
    </citation>
    <scope>NUCLEOTIDE SEQUENCE [LARGE SCALE GENOMIC DNA]</scope>
    <source>
        <strain evidence="3">DSM 100420</strain>
    </source>
</reference>
<dbReference type="STRING" id="1244108.SAMN05444004_11019"/>
<evidence type="ECO:0000313" key="3">
    <source>
        <dbReference type="Proteomes" id="UP000198914"/>
    </source>
</evidence>
<evidence type="ECO:0000313" key="2">
    <source>
        <dbReference type="EMBL" id="SDZ30535.1"/>
    </source>
</evidence>
<dbReference type="InterPro" id="IPR018656">
    <property type="entry name" value="DUF2087"/>
</dbReference>
<dbReference type="AlphaFoldDB" id="A0A1H3RZ35"/>
<dbReference type="RefSeq" id="WP_092646114.1">
    <property type="nucleotide sequence ID" value="NZ_FNPX01000010.1"/>
</dbReference>
<organism evidence="2 3">
    <name type="scientific">Jannaschia faecimaris</name>
    <dbReference type="NCBI Taxonomy" id="1244108"/>
    <lineage>
        <taxon>Bacteria</taxon>
        <taxon>Pseudomonadati</taxon>
        <taxon>Pseudomonadota</taxon>
        <taxon>Alphaproteobacteria</taxon>
        <taxon>Rhodobacterales</taxon>
        <taxon>Roseobacteraceae</taxon>
        <taxon>Jannaschia</taxon>
    </lineage>
</organism>
<keyword evidence="3" id="KW-1185">Reference proteome</keyword>
<accession>A0A1H3RZ35</accession>
<dbReference type="Proteomes" id="UP000198914">
    <property type="component" value="Unassembled WGS sequence"/>
</dbReference>
<dbReference type="EMBL" id="FNPX01000010">
    <property type="protein sequence ID" value="SDZ30535.1"/>
    <property type="molecule type" value="Genomic_DNA"/>
</dbReference>